<comment type="caution">
    <text evidence="2">The sequence shown here is derived from an EMBL/GenBank/DDBJ whole genome shotgun (WGS) entry which is preliminary data.</text>
</comment>
<accession>A0A4Y2NB29</accession>
<reference evidence="2 3" key="1">
    <citation type="journal article" date="2019" name="Sci. Rep.">
        <title>Orb-weaving spider Araneus ventricosus genome elucidates the spidroin gene catalogue.</title>
        <authorList>
            <person name="Kono N."/>
            <person name="Nakamura H."/>
            <person name="Ohtoshi R."/>
            <person name="Moran D.A.P."/>
            <person name="Shinohara A."/>
            <person name="Yoshida Y."/>
            <person name="Fujiwara M."/>
            <person name="Mori M."/>
            <person name="Tomita M."/>
            <person name="Arakawa K."/>
        </authorList>
    </citation>
    <scope>NUCLEOTIDE SEQUENCE [LARGE SCALE GENOMIC DNA]</scope>
</reference>
<sequence>MLDTFPLPQTESQMKARENRSFAGKERVENPLARNTPIRPHLTQSIAHVKDCVGRESGQVSWRKASYANRYTTDALECVVHFLYSNGKSDESERE</sequence>
<evidence type="ECO:0000256" key="1">
    <source>
        <dbReference type="SAM" id="MobiDB-lite"/>
    </source>
</evidence>
<protein>
    <submittedName>
        <fullName evidence="2">Uncharacterized protein</fullName>
    </submittedName>
</protein>
<dbReference type="EMBL" id="BGPR01008844">
    <property type="protein sequence ID" value="GBN36451.1"/>
    <property type="molecule type" value="Genomic_DNA"/>
</dbReference>
<evidence type="ECO:0000313" key="3">
    <source>
        <dbReference type="Proteomes" id="UP000499080"/>
    </source>
</evidence>
<name>A0A4Y2NB29_ARAVE</name>
<feature type="compositionally biased region" description="Basic and acidic residues" evidence="1">
    <location>
        <begin position="14"/>
        <end position="29"/>
    </location>
</feature>
<dbReference type="AlphaFoldDB" id="A0A4Y2NB29"/>
<proteinExistence type="predicted"/>
<feature type="region of interest" description="Disordered" evidence="1">
    <location>
        <begin position="1"/>
        <end position="34"/>
    </location>
</feature>
<evidence type="ECO:0000313" key="2">
    <source>
        <dbReference type="EMBL" id="GBN36451.1"/>
    </source>
</evidence>
<dbReference type="Proteomes" id="UP000499080">
    <property type="component" value="Unassembled WGS sequence"/>
</dbReference>
<organism evidence="2 3">
    <name type="scientific">Araneus ventricosus</name>
    <name type="common">Orbweaver spider</name>
    <name type="synonym">Epeira ventricosa</name>
    <dbReference type="NCBI Taxonomy" id="182803"/>
    <lineage>
        <taxon>Eukaryota</taxon>
        <taxon>Metazoa</taxon>
        <taxon>Ecdysozoa</taxon>
        <taxon>Arthropoda</taxon>
        <taxon>Chelicerata</taxon>
        <taxon>Arachnida</taxon>
        <taxon>Araneae</taxon>
        <taxon>Araneomorphae</taxon>
        <taxon>Entelegynae</taxon>
        <taxon>Araneoidea</taxon>
        <taxon>Araneidae</taxon>
        <taxon>Araneus</taxon>
    </lineage>
</organism>
<gene>
    <name evidence="2" type="ORF">AVEN_252858_1</name>
</gene>
<keyword evidence="3" id="KW-1185">Reference proteome</keyword>